<gene>
    <name evidence="1" type="ORF">AKJ09_07220</name>
</gene>
<sequence length="37" mass="4034">MGDLRVPMHLLASRESPFEESCFVFSEEPSPSAGHVG</sequence>
<proteinExistence type="predicted"/>
<reference evidence="1 2" key="1">
    <citation type="submission" date="2015-08" db="EMBL/GenBank/DDBJ databases">
        <authorList>
            <person name="Babu N.S."/>
            <person name="Beckwith C.J."/>
            <person name="Beseler K.G."/>
            <person name="Brison A."/>
            <person name="Carone J.V."/>
            <person name="Caskin T.P."/>
            <person name="Diamond M."/>
            <person name="Durham M.E."/>
            <person name="Foxe J.M."/>
            <person name="Go M."/>
            <person name="Henderson B.A."/>
            <person name="Jones I.B."/>
            <person name="McGettigan J.A."/>
            <person name="Micheletti S.J."/>
            <person name="Nasrallah M.E."/>
            <person name="Ortiz D."/>
            <person name="Piller C.R."/>
            <person name="Privatt S.R."/>
            <person name="Schneider S.L."/>
            <person name="Sharp S."/>
            <person name="Smith T.C."/>
            <person name="Stanton J.D."/>
            <person name="Ullery H.E."/>
            <person name="Wilson R.J."/>
            <person name="Serrano M.G."/>
            <person name="Buck G."/>
            <person name="Lee V."/>
            <person name="Wang Y."/>
            <person name="Carvalho R."/>
            <person name="Voegtly L."/>
            <person name="Shi R."/>
            <person name="Duckworth R."/>
            <person name="Johnson A."/>
            <person name="Loviza R."/>
            <person name="Walstead R."/>
            <person name="Shah Z."/>
            <person name="Kiflezghi M."/>
            <person name="Wade K."/>
            <person name="Ball S.L."/>
            <person name="Bradley K.W."/>
            <person name="Asai D.J."/>
            <person name="Bowman C.A."/>
            <person name="Russell D.A."/>
            <person name="Pope W.H."/>
            <person name="Jacobs-Sera D."/>
            <person name="Hendrix R.W."/>
            <person name="Hatfull G.F."/>
        </authorList>
    </citation>
    <scope>NUCLEOTIDE SEQUENCE [LARGE SCALE GENOMIC DNA]</scope>
    <source>
        <strain evidence="1 2">DSM 27648</strain>
    </source>
</reference>
<protein>
    <submittedName>
        <fullName evidence="1">Uncharacterized protein</fullName>
    </submittedName>
</protein>
<evidence type="ECO:0000313" key="2">
    <source>
        <dbReference type="Proteomes" id="UP000064967"/>
    </source>
</evidence>
<organism evidence="1 2">
    <name type="scientific">Labilithrix luteola</name>
    <dbReference type="NCBI Taxonomy" id="1391654"/>
    <lineage>
        <taxon>Bacteria</taxon>
        <taxon>Pseudomonadati</taxon>
        <taxon>Myxococcota</taxon>
        <taxon>Polyangia</taxon>
        <taxon>Polyangiales</taxon>
        <taxon>Labilitrichaceae</taxon>
        <taxon>Labilithrix</taxon>
    </lineage>
</organism>
<dbReference type="KEGG" id="llu:AKJ09_07220"/>
<keyword evidence="2" id="KW-1185">Reference proteome</keyword>
<evidence type="ECO:0000313" key="1">
    <source>
        <dbReference type="EMBL" id="AKV00557.1"/>
    </source>
</evidence>
<dbReference type="AlphaFoldDB" id="A0A0K1Q4G6"/>
<name>A0A0K1Q4G6_9BACT</name>
<dbReference type="Proteomes" id="UP000064967">
    <property type="component" value="Chromosome"/>
</dbReference>
<accession>A0A0K1Q4G6</accession>
<dbReference type="EMBL" id="CP012333">
    <property type="protein sequence ID" value="AKV00557.1"/>
    <property type="molecule type" value="Genomic_DNA"/>
</dbReference>